<keyword evidence="3" id="KW-1185">Reference proteome</keyword>
<dbReference type="InterPro" id="IPR029068">
    <property type="entry name" value="Glyas_Bleomycin-R_OHBP_Dase"/>
</dbReference>
<evidence type="ECO:0000256" key="1">
    <source>
        <dbReference type="SAM" id="Coils"/>
    </source>
</evidence>
<organism evidence="2 3">
    <name type="scientific">Cytospora paraplurivora</name>
    <dbReference type="NCBI Taxonomy" id="2898453"/>
    <lineage>
        <taxon>Eukaryota</taxon>
        <taxon>Fungi</taxon>
        <taxon>Dikarya</taxon>
        <taxon>Ascomycota</taxon>
        <taxon>Pezizomycotina</taxon>
        <taxon>Sordariomycetes</taxon>
        <taxon>Sordariomycetidae</taxon>
        <taxon>Diaporthales</taxon>
        <taxon>Cytosporaceae</taxon>
        <taxon>Cytospora</taxon>
    </lineage>
</organism>
<name>A0AAN9UH16_9PEZI</name>
<keyword evidence="1" id="KW-0175">Coiled coil</keyword>
<protein>
    <submittedName>
        <fullName evidence="2">Uncharacterized protein</fullName>
    </submittedName>
</protein>
<gene>
    <name evidence="2" type="ORF">SLS53_003592</name>
</gene>
<evidence type="ECO:0000313" key="2">
    <source>
        <dbReference type="EMBL" id="KAK7744074.1"/>
    </source>
</evidence>
<dbReference type="Gene3D" id="3.10.180.10">
    <property type="entry name" value="2,3-Dihydroxybiphenyl 1,2-Dioxygenase, domain 1"/>
    <property type="match status" value="1"/>
</dbReference>
<dbReference type="CDD" id="cd06587">
    <property type="entry name" value="VOC"/>
    <property type="match status" value="1"/>
</dbReference>
<sequence length="445" mass="49067">MKYYQLYLVTQQLLAPYIQKRSSGSSTNAGTATGSLGGGLSHIAAAAAVVATRTSRERRGSSIGSSLLRPWNASLGSGKEGESALRTRVNEPLPMPGEHSSGGPLVVAPAFGGGSDVPVVSSGDDIVSGVLGGRGTVSKAQMETTTGIAAPVVGGPALQARADSPVDTFMDEVEDDALPGTAVVSGSRSQTELKPDYNENYNQNYNQDYNQYYKFNQEYNQSYAQSYNQNQRWPPQHPKHQNLEDLSVTKRFYEQVFSVQAFHEDESSVSFRFFDGNGDENGGDNNPEPPLTVTLYDSYDANQDKLFGNGKHRVHLGRMRNVGRRFQLSVAVDDVEEVYRRLRRLDEEEEEKEREKQKGEEEGEAVWRRGRSFVIEGLTEPRARSWEVRAITFQDPAGHCWELVEETSPRGRDPVGDLAGGRREFWEVVGKDKPPKGLTGTPLVL</sequence>
<evidence type="ECO:0000313" key="3">
    <source>
        <dbReference type="Proteomes" id="UP001320245"/>
    </source>
</evidence>
<feature type="coiled-coil region" evidence="1">
    <location>
        <begin position="332"/>
        <end position="365"/>
    </location>
</feature>
<dbReference type="EMBL" id="JAJSPL020000011">
    <property type="protein sequence ID" value="KAK7744074.1"/>
    <property type="molecule type" value="Genomic_DNA"/>
</dbReference>
<accession>A0AAN9UH16</accession>
<reference evidence="2 3" key="1">
    <citation type="journal article" date="2023" name="PLoS ONE">
        <title>Cytospora paraplurivora sp. nov. isolated from orchards with fruit tree decline syndrome in Ontario, Canada.</title>
        <authorList>
            <person name="Ilyukhin E."/>
            <person name="Nguyen H.D.T."/>
            <person name="Castle A.J."/>
            <person name="Ellouze W."/>
        </authorList>
    </citation>
    <scope>NUCLEOTIDE SEQUENCE [LARGE SCALE GENOMIC DNA]</scope>
    <source>
        <strain evidence="2 3">FDS-564</strain>
    </source>
</reference>
<dbReference type="Proteomes" id="UP001320245">
    <property type="component" value="Unassembled WGS sequence"/>
</dbReference>
<proteinExistence type="predicted"/>
<dbReference type="SUPFAM" id="SSF54593">
    <property type="entry name" value="Glyoxalase/Bleomycin resistance protein/Dihydroxybiphenyl dioxygenase"/>
    <property type="match status" value="1"/>
</dbReference>
<comment type="caution">
    <text evidence="2">The sequence shown here is derived from an EMBL/GenBank/DDBJ whole genome shotgun (WGS) entry which is preliminary data.</text>
</comment>
<dbReference type="AlphaFoldDB" id="A0AAN9UH16"/>